<organism evidence="2 3">
    <name type="scientific">Temnothorax longispinosus</name>
    <dbReference type="NCBI Taxonomy" id="300112"/>
    <lineage>
        <taxon>Eukaryota</taxon>
        <taxon>Metazoa</taxon>
        <taxon>Ecdysozoa</taxon>
        <taxon>Arthropoda</taxon>
        <taxon>Hexapoda</taxon>
        <taxon>Insecta</taxon>
        <taxon>Pterygota</taxon>
        <taxon>Neoptera</taxon>
        <taxon>Endopterygota</taxon>
        <taxon>Hymenoptera</taxon>
        <taxon>Apocrita</taxon>
        <taxon>Aculeata</taxon>
        <taxon>Formicoidea</taxon>
        <taxon>Formicidae</taxon>
        <taxon>Myrmicinae</taxon>
        <taxon>Temnothorax</taxon>
    </lineage>
</organism>
<gene>
    <name evidence="2" type="ORF">DBV15_05818</name>
</gene>
<dbReference type="Proteomes" id="UP000310200">
    <property type="component" value="Unassembled WGS sequence"/>
</dbReference>
<evidence type="ECO:0000313" key="3">
    <source>
        <dbReference type="Proteomes" id="UP000310200"/>
    </source>
</evidence>
<feature type="non-terminal residue" evidence="2">
    <location>
        <position position="1"/>
    </location>
</feature>
<feature type="region of interest" description="Disordered" evidence="1">
    <location>
        <begin position="61"/>
        <end position="88"/>
    </location>
</feature>
<dbReference type="AlphaFoldDB" id="A0A4S2JRS5"/>
<sequence>SCNYCSCTASVVVRCYILYDIGSTPRKTATGAKDHSQTVRRRLPVDEPAAPSAKEIFRTRLESQSPLAAKESDDDGGPKDREINTTAGDVLHRDIKWPEWGSGSGGNWNPSCVRVAQALQVSGITGKRGRPFKDRGFLHVLGSLSVVLFGPGEYHDNLDTLPSEEGPVPFKCDCFKSPLRLWGCIKSINESIMTFIVPGLNDWANRLEPEIRRI</sequence>
<name>A0A4S2JRS5_9HYME</name>
<evidence type="ECO:0000256" key="1">
    <source>
        <dbReference type="SAM" id="MobiDB-lite"/>
    </source>
</evidence>
<keyword evidence="3" id="KW-1185">Reference proteome</keyword>
<evidence type="ECO:0000313" key="2">
    <source>
        <dbReference type="EMBL" id="TGZ37128.1"/>
    </source>
</evidence>
<protein>
    <submittedName>
        <fullName evidence="2">Uncharacterized protein</fullName>
    </submittedName>
</protein>
<dbReference type="EMBL" id="QBLH01003605">
    <property type="protein sequence ID" value="TGZ37128.1"/>
    <property type="molecule type" value="Genomic_DNA"/>
</dbReference>
<feature type="region of interest" description="Disordered" evidence="1">
    <location>
        <begin position="27"/>
        <end position="49"/>
    </location>
</feature>
<comment type="caution">
    <text evidence="2">The sequence shown here is derived from an EMBL/GenBank/DDBJ whole genome shotgun (WGS) entry which is preliminary data.</text>
</comment>
<proteinExistence type="predicted"/>
<accession>A0A4S2JRS5</accession>
<reference evidence="2 3" key="1">
    <citation type="journal article" date="2019" name="Philos. Trans. R. Soc. Lond., B, Biol. Sci.">
        <title>Ant behaviour and brain gene expression of defending hosts depend on the ecological success of the intruding social parasite.</title>
        <authorList>
            <person name="Kaur R."/>
            <person name="Stoldt M."/>
            <person name="Jongepier E."/>
            <person name="Feldmeyer B."/>
            <person name="Menzel F."/>
            <person name="Bornberg-Bauer E."/>
            <person name="Foitzik S."/>
        </authorList>
    </citation>
    <scope>NUCLEOTIDE SEQUENCE [LARGE SCALE GENOMIC DNA]</scope>
    <source>
        <tissue evidence="2">Whole body</tissue>
    </source>
</reference>